<accession>A0A815TU14</accession>
<dbReference type="GO" id="GO:0016787">
    <property type="term" value="F:hydrolase activity"/>
    <property type="evidence" value="ECO:0007669"/>
    <property type="project" value="UniProtKB-KW"/>
</dbReference>
<evidence type="ECO:0000313" key="7">
    <source>
        <dbReference type="EMBL" id="CAF4366564.1"/>
    </source>
</evidence>
<evidence type="ECO:0000313" key="8">
    <source>
        <dbReference type="Proteomes" id="UP000663829"/>
    </source>
</evidence>
<reference evidence="6" key="1">
    <citation type="submission" date="2021-02" db="EMBL/GenBank/DDBJ databases">
        <authorList>
            <person name="Nowell W R."/>
        </authorList>
    </citation>
    <scope>NUCLEOTIDE SEQUENCE</scope>
</reference>
<dbReference type="GO" id="GO:0005524">
    <property type="term" value="F:ATP binding"/>
    <property type="evidence" value="ECO:0007669"/>
    <property type="project" value="UniProtKB-KW"/>
</dbReference>
<dbReference type="Gene3D" id="3.40.50.300">
    <property type="entry name" value="P-loop containing nucleotide triphosphate hydrolases"/>
    <property type="match status" value="2"/>
</dbReference>
<keyword evidence="3" id="KW-0347">Helicase</keyword>
<dbReference type="Proteomes" id="UP000681722">
    <property type="component" value="Unassembled WGS sequence"/>
</dbReference>
<dbReference type="GO" id="GO:0003723">
    <property type="term" value="F:RNA binding"/>
    <property type="evidence" value="ECO:0007669"/>
    <property type="project" value="TreeGrafter"/>
</dbReference>
<evidence type="ECO:0000256" key="4">
    <source>
        <dbReference type="ARBA" id="ARBA00022840"/>
    </source>
</evidence>
<comment type="caution">
    <text evidence="6">The sequence shown here is derived from an EMBL/GenBank/DDBJ whole genome shotgun (WGS) entry which is preliminary data.</text>
</comment>
<evidence type="ECO:0000313" key="6">
    <source>
        <dbReference type="EMBL" id="CAF1505279.1"/>
    </source>
</evidence>
<evidence type="ECO:0000256" key="3">
    <source>
        <dbReference type="ARBA" id="ARBA00022806"/>
    </source>
</evidence>
<keyword evidence="1" id="KW-0547">Nucleotide-binding</keyword>
<dbReference type="PANTHER" id="PTHR18934:SF99">
    <property type="entry name" value="ATP-DEPENDENT RNA HELICASE DHX37-RELATED"/>
    <property type="match status" value="1"/>
</dbReference>
<dbReference type="GO" id="GO:0004386">
    <property type="term" value="F:helicase activity"/>
    <property type="evidence" value="ECO:0007669"/>
    <property type="project" value="UniProtKB-KW"/>
</dbReference>
<dbReference type="Pfam" id="PF00271">
    <property type="entry name" value="Helicase_C"/>
    <property type="match status" value="1"/>
</dbReference>
<gene>
    <name evidence="6" type="ORF">GPM918_LOCUS36866</name>
    <name evidence="7" type="ORF">SRO942_LOCUS37617</name>
</gene>
<feature type="domain" description="Helicase C-terminal" evidence="5">
    <location>
        <begin position="178"/>
        <end position="265"/>
    </location>
</feature>
<dbReference type="OrthoDB" id="42344at2759"/>
<feature type="non-terminal residue" evidence="6">
    <location>
        <position position="1"/>
    </location>
</feature>
<dbReference type="Proteomes" id="UP000663829">
    <property type="component" value="Unassembled WGS sequence"/>
</dbReference>
<keyword evidence="4" id="KW-0067">ATP-binding</keyword>
<sequence length="296" mass="33610">KSTLLPPLLIAEGYDKILVTQPRRLPCTLICKRINSTMDDPNDSTGLAGWAISGKEHNVNANILYLTDGLLKERLLFDENIITNQTKLNKSVVFFIDEVHERSVNIDLCLALLARILTLKPELRTKMKIIISSATLDSTVPDLFRQLPNCKFDEFNMPTLMTLYPVTKFKRPNENVLDVVQEIYKKRQRHDQILCFVNSVQDVNNSCKLLSDLSRGAISAYPLIQSQSAVDQQANIEYRSVFFSTTVAETSLTFPCLKYVIDSGMINIPVYDINTETTRLEEVRAAESTINWILTF</sequence>
<name>A0A815TU14_9BILA</name>
<dbReference type="AlphaFoldDB" id="A0A815TU14"/>
<keyword evidence="8" id="KW-1185">Reference proteome</keyword>
<evidence type="ECO:0000259" key="5">
    <source>
        <dbReference type="Pfam" id="PF00271"/>
    </source>
</evidence>
<dbReference type="PANTHER" id="PTHR18934">
    <property type="entry name" value="ATP-DEPENDENT RNA HELICASE"/>
    <property type="match status" value="1"/>
</dbReference>
<dbReference type="SUPFAM" id="SSF52540">
    <property type="entry name" value="P-loop containing nucleoside triphosphate hydrolases"/>
    <property type="match status" value="1"/>
</dbReference>
<dbReference type="InterPro" id="IPR027417">
    <property type="entry name" value="P-loop_NTPase"/>
</dbReference>
<dbReference type="EMBL" id="CAJOBC010088274">
    <property type="protein sequence ID" value="CAF4366564.1"/>
    <property type="molecule type" value="Genomic_DNA"/>
</dbReference>
<proteinExistence type="predicted"/>
<dbReference type="EMBL" id="CAJNOQ010022749">
    <property type="protein sequence ID" value="CAF1505279.1"/>
    <property type="molecule type" value="Genomic_DNA"/>
</dbReference>
<keyword evidence="2" id="KW-0378">Hydrolase</keyword>
<evidence type="ECO:0000256" key="2">
    <source>
        <dbReference type="ARBA" id="ARBA00022801"/>
    </source>
</evidence>
<dbReference type="InterPro" id="IPR001650">
    <property type="entry name" value="Helicase_C-like"/>
</dbReference>
<evidence type="ECO:0000256" key="1">
    <source>
        <dbReference type="ARBA" id="ARBA00022741"/>
    </source>
</evidence>
<organism evidence="6 8">
    <name type="scientific">Didymodactylos carnosus</name>
    <dbReference type="NCBI Taxonomy" id="1234261"/>
    <lineage>
        <taxon>Eukaryota</taxon>
        <taxon>Metazoa</taxon>
        <taxon>Spiralia</taxon>
        <taxon>Gnathifera</taxon>
        <taxon>Rotifera</taxon>
        <taxon>Eurotatoria</taxon>
        <taxon>Bdelloidea</taxon>
        <taxon>Philodinida</taxon>
        <taxon>Philodinidae</taxon>
        <taxon>Didymodactylos</taxon>
    </lineage>
</organism>
<protein>
    <recommendedName>
        <fullName evidence="5">Helicase C-terminal domain-containing protein</fullName>
    </recommendedName>
</protein>